<accession>A0ABR2Y9E6</accession>
<feature type="region of interest" description="Disordered" evidence="1">
    <location>
        <begin position="64"/>
        <end position="96"/>
    </location>
</feature>
<name>A0ABR2Y9E6_9PEZI</name>
<feature type="region of interest" description="Disordered" evidence="1">
    <location>
        <begin position="800"/>
        <end position="843"/>
    </location>
</feature>
<organism evidence="3 4">
    <name type="scientific">Seiridium cardinale</name>
    <dbReference type="NCBI Taxonomy" id="138064"/>
    <lineage>
        <taxon>Eukaryota</taxon>
        <taxon>Fungi</taxon>
        <taxon>Dikarya</taxon>
        <taxon>Ascomycota</taxon>
        <taxon>Pezizomycotina</taxon>
        <taxon>Sordariomycetes</taxon>
        <taxon>Xylariomycetidae</taxon>
        <taxon>Amphisphaeriales</taxon>
        <taxon>Sporocadaceae</taxon>
        <taxon>Seiridium</taxon>
    </lineage>
</organism>
<keyword evidence="2" id="KW-0732">Signal</keyword>
<dbReference type="EMBL" id="JARVKM010000001">
    <property type="protein sequence ID" value="KAK9783849.1"/>
    <property type="molecule type" value="Genomic_DNA"/>
</dbReference>
<keyword evidence="4" id="KW-1185">Reference proteome</keyword>
<sequence length="949" mass="108847">MRPSVLIWSFALLQLTVVLEVIARVDSRGNTQDSCPLVKITDCNKIEPLLGDWENGIVAGLDDLDVGSESDTDDSGIEERHGLFPSNRGVNSESDFNETSDEHLYLLERAKNNGAKNDYVFCNIKNSPKMVYTSPAYLVDISAKKRYDNKDWTKCDNFDLAVGEAEQAGKNYPAEHILERQMLKQFLNQEFMSPIVNPVKMTMSARFNPKQNPADSTADKKTNSYCHYIRSHWFKNGRGSIDPFIENTSPFNWVAQAYPQTEPETWSDEMVLLEEKINGLKALAFSDEKSIIGKDKIGRYLKQAEQDPLTIEQITATIKHVIVLSKYMDHKDIQDYYKKQVTRVGERLDTAEKKLEKLWKDADEPYQPQGLGGKWKDYMKTRTGDVNEKLKDVCVKWSKHMKEAVDYYEKEKNKKDGKKFTKDEEELVKRLQDSIKAADGFKAFNNPLSSELHPKAQFGMLPRIARPEIISLIVDELGQGGPQSRLSSYATISRAWQYAIERICFARIALESTSIATFSDILLRVPRRRVYLRELRVRIHLVDSAYSRIVRISNQLRFRADVSALLTVLHQWDEEEETANGVVLGTLNLFLEPYPAKLASVDTLTQDGLSDHSLTRRYLALPNETTLHLLPHVKRVKRFDVTNVEPFPIHPISLCLISGAFTRLENLELEYLDPDIKCHNVRLEQRNAFARGIESLCGTLPYLTSLGIRRLSDHSILNHSFQLQDMTDEQDVDLLCEAIRKLAQPTVVDLWLEEFLISTDLFRSRRSIQHNDGSDVWHALKQLFVRANIMSPGGSWYFTGDPSSESPNYEMTPVPDSDEEDDDEVDTQSTASDEWDSNTPRYTAEIGESPQHYWRRRVDSTTLEPLLDGFTEAILYRMPGLQKAYFNLWNMECDIDFVVQCASDGHPTKPHRRWWKVGHRGIEDWSVPESLGEMWDEWAGEKDMIEKGT</sequence>
<feature type="compositionally biased region" description="Acidic residues" evidence="1">
    <location>
        <begin position="816"/>
        <end position="826"/>
    </location>
</feature>
<feature type="signal peptide" evidence="2">
    <location>
        <begin position="1"/>
        <end position="27"/>
    </location>
</feature>
<evidence type="ECO:0000256" key="2">
    <source>
        <dbReference type="SAM" id="SignalP"/>
    </source>
</evidence>
<feature type="chain" id="PRO_5047483007" evidence="2">
    <location>
        <begin position="28"/>
        <end position="949"/>
    </location>
</feature>
<proteinExistence type="predicted"/>
<feature type="compositionally biased region" description="Acidic residues" evidence="1">
    <location>
        <begin position="64"/>
        <end position="76"/>
    </location>
</feature>
<reference evidence="3 4" key="1">
    <citation type="submission" date="2024-02" db="EMBL/GenBank/DDBJ databases">
        <title>First draft genome assembly of two strains of Seiridium cardinale.</title>
        <authorList>
            <person name="Emiliani G."/>
            <person name="Scali E."/>
        </authorList>
    </citation>
    <scope>NUCLEOTIDE SEQUENCE [LARGE SCALE GENOMIC DNA]</scope>
    <source>
        <strain evidence="3 4">BM-138-000479</strain>
    </source>
</reference>
<evidence type="ECO:0000313" key="4">
    <source>
        <dbReference type="Proteomes" id="UP001465668"/>
    </source>
</evidence>
<gene>
    <name evidence="3" type="ORF">SCAR479_00408</name>
</gene>
<evidence type="ECO:0000256" key="1">
    <source>
        <dbReference type="SAM" id="MobiDB-lite"/>
    </source>
</evidence>
<dbReference type="Proteomes" id="UP001465668">
    <property type="component" value="Unassembled WGS sequence"/>
</dbReference>
<feature type="compositionally biased region" description="Polar residues" evidence="1">
    <location>
        <begin position="827"/>
        <end position="841"/>
    </location>
</feature>
<comment type="caution">
    <text evidence="3">The sequence shown here is derived from an EMBL/GenBank/DDBJ whole genome shotgun (WGS) entry which is preliminary data.</text>
</comment>
<protein>
    <submittedName>
        <fullName evidence="3">Uncharacterized protein</fullName>
    </submittedName>
</protein>
<evidence type="ECO:0000313" key="3">
    <source>
        <dbReference type="EMBL" id="KAK9783849.1"/>
    </source>
</evidence>